<feature type="transmembrane region" description="Helical" evidence="12">
    <location>
        <begin position="85"/>
        <end position="107"/>
    </location>
</feature>
<dbReference type="GO" id="GO:0015293">
    <property type="term" value="F:symporter activity"/>
    <property type="evidence" value="ECO:0007669"/>
    <property type="project" value="UniProtKB-KW"/>
</dbReference>
<keyword evidence="9" id="KW-0067">ATP-binding</keyword>
<comment type="caution">
    <text evidence="14">The sequence shown here is derived from an EMBL/GenBank/DDBJ whole genome shotgun (WGS) entry which is preliminary data.</text>
</comment>
<comment type="similarity">
    <text evidence="9">Belongs to the helicase family.</text>
</comment>
<evidence type="ECO:0000256" key="12">
    <source>
        <dbReference type="SAM" id="Phobius"/>
    </source>
</evidence>
<dbReference type="Proteomes" id="UP000239899">
    <property type="component" value="Unassembled WGS sequence"/>
</dbReference>
<dbReference type="PANTHER" id="PTHR23500">
    <property type="entry name" value="SOLUTE CARRIER FAMILY 2, FACILITATED GLUCOSE TRANSPORTER"/>
    <property type="match status" value="1"/>
</dbReference>
<dbReference type="InterPro" id="IPR027417">
    <property type="entry name" value="P-loop_NTPase"/>
</dbReference>
<dbReference type="PROSITE" id="PS00216">
    <property type="entry name" value="SUGAR_TRANSPORT_1"/>
    <property type="match status" value="1"/>
</dbReference>
<dbReference type="GO" id="GO:0006281">
    <property type="term" value="P:DNA repair"/>
    <property type="evidence" value="ECO:0007669"/>
    <property type="project" value="UniProtKB-KW"/>
</dbReference>
<keyword evidence="9" id="KW-0227">DNA damage</keyword>
<dbReference type="CDD" id="cd18809">
    <property type="entry name" value="SF1_C_RecD"/>
    <property type="match status" value="1"/>
</dbReference>
<keyword evidence="10" id="KW-0175">Coiled coil</keyword>
<evidence type="ECO:0000256" key="7">
    <source>
        <dbReference type="ARBA" id="ARBA00022989"/>
    </source>
</evidence>
<feature type="transmembrane region" description="Helical" evidence="12">
    <location>
        <begin position="455"/>
        <end position="476"/>
    </location>
</feature>
<dbReference type="PRINTS" id="PR00171">
    <property type="entry name" value="SUGRTRNSPORT"/>
</dbReference>
<comment type="cofactor">
    <cofactor evidence="9">
        <name>Mg(2+)</name>
        <dbReference type="ChEBI" id="CHEBI:18420"/>
    </cofactor>
</comment>
<evidence type="ECO:0000313" key="15">
    <source>
        <dbReference type="Proteomes" id="UP000239899"/>
    </source>
</evidence>
<feature type="compositionally biased region" description="Low complexity" evidence="11">
    <location>
        <begin position="1300"/>
        <end position="1322"/>
    </location>
</feature>
<dbReference type="InterPro" id="IPR005829">
    <property type="entry name" value="Sugar_transporter_CS"/>
</dbReference>
<dbReference type="PANTHER" id="PTHR23500:SF357">
    <property type="entry name" value="IP12678P"/>
    <property type="match status" value="1"/>
</dbReference>
<keyword evidence="9" id="KW-0378">Hydrolase</keyword>
<dbReference type="Pfam" id="PF05970">
    <property type="entry name" value="PIF1"/>
    <property type="match status" value="1"/>
</dbReference>
<comment type="subcellular location">
    <subcellularLocation>
        <location evidence="1">Membrane</location>
        <topology evidence="1">Multi-pass membrane protein</topology>
    </subcellularLocation>
</comment>
<name>A0A2P6THA0_CHLSO</name>
<evidence type="ECO:0000256" key="11">
    <source>
        <dbReference type="SAM" id="MobiDB-lite"/>
    </source>
</evidence>
<keyword evidence="9" id="KW-0347">Helicase</keyword>
<keyword evidence="9" id="KW-0547">Nucleotide-binding</keyword>
<dbReference type="InterPro" id="IPR020846">
    <property type="entry name" value="MFS_dom"/>
</dbReference>
<keyword evidence="9" id="KW-0233">DNA recombination</keyword>
<evidence type="ECO:0000259" key="13">
    <source>
        <dbReference type="PROSITE" id="PS50850"/>
    </source>
</evidence>
<dbReference type="InterPro" id="IPR036259">
    <property type="entry name" value="MFS_trans_sf"/>
</dbReference>
<dbReference type="GO" id="GO:0005524">
    <property type="term" value="F:ATP binding"/>
    <property type="evidence" value="ECO:0007669"/>
    <property type="project" value="UniProtKB-KW"/>
</dbReference>
<evidence type="ECO:0000256" key="9">
    <source>
        <dbReference type="RuleBase" id="RU363044"/>
    </source>
</evidence>
<feature type="transmembrane region" description="Helical" evidence="12">
    <location>
        <begin position="286"/>
        <end position="311"/>
    </location>
</feature>
<dbReference type="Gene3D" id="1.20.1250.20">
    <property type="entry name" value="MFS general substrate transporter like domains"/>
    <property type="match status" value="1"/>
</dbReference>
<dbReference type="SUPFAM" id="SSF52540">
    <property type="entry name" value="P-loop containing nucleoside triphosphate hydrolases"/>
    <property type="match status" value="2"/>
</dbReference>
<feature type="compositionally biased region" description="Low complexity" evidence="11">
    <location>
        <begin position="1243"/>
        <end position="1254"/>
    </location>
</feature>
<feature type="coiled-coil region" evidence="10">
    <location>
        <begin position="911"/>
        <end position="938"/>
    </location>
</feature>
<dbReference type="PROSITE" id="PS50850">
    <property type="entry name" value="MFS"/>
    <property type="match status" value="1"/>
</dbReference>
<feature type="region of interest" description="Disordered" evidence="11">
    <location>
        <begin position="1016"/>
        <end position="1051"/>
    </location>
</feature>
<feature type="compositionally biased region" description="Low complexity" evidence="11">
    <location>
        <begin position="1018"/>
        <end position="1034"/>
    </location>
</feature>
<keyword evidence="15" id="KW-1185">Reference proteome</keyword>
<feature type="transmembrane region" description="Helical" evidence="12">
    <location>
        <begin position="201"/>
        <end position="223"/>
    </location>
</feature>
<evidence type="ECO:0000313" key="14">
    <source>
        <dbReference type="EMBL" id="PRW33669.1"/>
    </source>
</evidence>
<dbReference type="EMBL" id="LHPG02000016">
    <property type="protein sequence ID" value="PRW33669.1"/>
    <property type="molecule type" value="Genomic_DNA"/>
</dbReference>
<organism evidence="14 15">
    <name type="scientific">Chlorella sorokiniana</name>
    <name type="common">Freshwater green alga</name>
    <dbReference type="NCBI Taxonomy" id="3076"/>
    <lineage>
        <taxon>Eukaryota</taxon>
        <taxon>Viridiplantae</taxon>
        <taxon>Chlorophyta</taxon>
        <taxon>core chlorophytes</taxon>
        <taxon>Trebouxiophyceae</taxon>
        <taxon>Chlorellales</taxon>
        <taxon>Chlorellaceae</taxon>
        <taxon>Chlorella clade</taxon>
        <taxon>Chlorella</taxon>
    </lineage>
</organism>
<evidence type="ECO:0000256" key="5">
    <source>
        <dbReference type="ARBA" id="ARBA00022692"/>
    </source>
</evidence>
<proteinExistence type="inferred from homology"/>
<feature type="domain" description="Major facilitator superfamily (MFS) profile" evidence="13">
    <location>
        <begin position="28"/>
        <end position="480"/>
    </location>
</feature>
<dbReference type="PROSITE" id="PS00217">
    <property type="entry name" value="SUGAR_TRANSPORT_2"/>
    <property type="match status" value="1"/>
</dbReference>
<evidence type="ECO:0000256" key="6">
    <source>
        <dbReference type="ARBA" id="ARBA00022847"/>
    </source>
</evidence>
<evidence type="ECO:0000256" key="2">
    <source>
        <dbReference type="ARBA" id="ARBA00010992"/>
    </source>
</evidence>
<dbReference type="InterPro" id="IPR010285">
    <property type="entry name" value="DNA_helicase_pif1-like_DEAD"/>
</dbReference>
<dbReference type="Gene3D" id="3.40.50.300">
    <property type="entry name" value="P-loop containing nucleotide triphosphate hydrolases"/>
    <property type="match status" value="2"/>
</dbReference>
<keyword evidence="5 12" id="KW-0812">Transmembrane</keyword>
<dbReference type="NCBIfam" id="TIGR00879">
    <property type="entry name" value="SP"/>
    <property type="match status" value="1"/>
</dbReference>
<feature type="transmembrane region" description="Helical" evidence="12">
    <location>
        <begin position="114"/>
        <end position="133"/>
    </location>
</feature>
<dbReference type="GO" id="GO:0043139">
    <property type="term" value="F:5'-3' DNA helicase activity"/>
    <property type="evidence" value="ECO:0007669"/>
    <property type="project" value="UniProtKB-EC"/>
</dbReference>
<dbReference type="GO" id="GO:0000723">
    <property type="term" value="P:telomere maintenance"/>
    <property type="evidence" value="ECO:0007669"/>
    <property type="project" value="InterPro"/>
</dbReference>
<feature type="transmembrane region" description="Helical" evidence="12">
    <location>
        <begin position="21"/>
        <end position="41"/>
    </location>
</feature>
<dbReference type="FunFam" id="1.20.1250.20:FF:000002">
    <property type="entry name" value="Sugar transport protein 13"/>
    <property type="match status" value="1"/>
</dbReference>
<feature type="transmembrane region" description="Helical" evidence="12">
    <location>
        <begin position="388"/>
        <end position="414"/>
    </location>
</feature>
<dbReference type="GO" id="GO:0016020">
    <property type="term" value="C:membrane"/>
    <property type="evidence" value="ECO:0007669"/>
    <property type="project" value="UniProtKB-SubCell"/>
</dbReference>
<dbReference type="CDD" id="cd17361">
    <property type="entry name" value="MFS_STP"/>
    <property type="match status" value="1"/>
</dbReference>
<dbReference type="GO" id="GO:0015145">
    <property type="term" value="F:monosaccharide transmembrane transporter activity"/>
    <property type="evidence" value="ECO:0007669"/>
    <property type="project" value="InterPro"/>
</dbReference>
<feature type="transmembrane region" description="Helical" evidence="12">
    <location>
        <begin position="323"/>
        <end position="345"/>
    </location>
</feature>
<dbReference type="InterPro" id="IPR005828">
    <property type="entry name" value="MFS_sugar_transport-like"/>
</dbReference>
<dbReference type="GO" id="GO:0016887">
    <property type="term" value="F:ATP hydrolysis activity"/>
    <property type="evidence" value="ECO:0007669"/>
    <property type="project" value="RHEA"/>
</dbReference>
<comment type="similarity">
    <text evidence="2">Belongs to the major facilitator superfamily. Sugar transporter (TC 2.A.1.1) family.</text>
</comment>
<keyword evidence="9" id="KW-0234">DNA repair</keyword>
<feature type="transmembrane region" description="Helical" evidence="12">
    <location>
        <begin position="173"/>
        <end position="195"/>
    </location>
</feature>
<dbReference type="GO" id="GO:0006310">
    <property type="term" value="P:DNA recombination"/>
    <property type="evidence" value="ECO:0007669"/>
    <property type="project" value="UniProtKB-KW"/>
</dbReference>
<feature type="region of interest" description="Disordered" evidence="11">
    <location>
        <begin position="1243"/>
        <end position="1322"/>
    </location>
</feature>
<evidence type="ECO:0000256" key="8">
    <source>
        <dbReference type="ARBA" id="ARBA00023136"/>
    </source>
</evidence>
<gene>
    <name evidence="14" type="ORF">C2E21_7686</name>
</gene>
<feature type="transmembrane region" description="Helical" evidence="12">
    <location>
        <begin position="426"/>
        <end position="449"/>
    </location>
</feature>
<keyword evidence="3" id="KW-0813">Transport</keyword>
<dbReference type="EC" id="5.6.2.3" evidence="9"/>
<reference evidence="14 15" key="1">
    <citation type="journal article" date="2018" name="Plant J.">
        <title>Genome sequences of Chlorella sorokiniana UTEX 1602 and Micractinium conductrix SAG 241.80: implications to maltose excretion by a green alga.</title>
        <authorList>
            <person name="Arriola M.B."/>
            <person name="Velmurugan N."/>
            <person name="Zhang Y."/>
            <person name="Plunkett M.H."/>
            <person name="Hondzo H."/>
            <person name="Barney B.M."/>
        </authorList>
    </citation>
    <scope>NUCLEOTIDE SEQUENCE [LARGE SCALE GENOMIC DNA]</scope>
    <source>
        <strain evidence="15">UTEX 1602</strain>
    </source>
</reference>
<sequence>MAGGGIAIGAAGRAAEYKGRLTMYVIFVAVIAASGGMLFGYDLGVTGGVESMDSFLSEFFPSVYASKKAEEGNTSPYCVFDSQTLALFTSSLFLAGLFTAPVASIVTRKYGRKLTMLCAGISFLIGSVLNAAAQNLGMLIAGRIFLGIGIGAANQSVPLYLSEMAPARARGAMNILFQLATTLGILVAQLVNYGVRNWDQGWRLSLGLAAVPAMILTLGGIILPDSPNSLIERGHKEKGRKVLEKIRGTEEVDAEYSDILEAAQSAAQVSELQAWKNLAKREYRPAAVLAVAIPTFQQWTGINAIMFYVPILFSSLGTGDDGALLNAVIIGSVNLVSTGVAILLVDRAGRRALFLEGGAQMFVAQLAVGILLGVAFGQYNTSNLPSSITYVALVLICIFVAGFAWSWGPLGWLVPSEIQALETRSAGFSLTVSTNFLFSFVLGQCFLSMLCAMEFGVFLFFAAMVFLMTVFVWFLVPETKGCPLEEVYTLYCKHPIWSKVIGQKEVEAVMELEQRNSTSFRMQQLEAAPSAKNSSEAVKALALQGRNIFLTGCGGSGKSYWIKHMIAHWEREGKEVALAAMTGCAAELIGGRTLHSCLQLGLVTKVGDVVNVSSKKKRLVEKLAFLDVLICDEVSMLSAELFQFIVEQISLARATHFRQELQRLGAGSAGAERLRRLLAQPLSGLQLILVGDFLQLPPVDKGPEDCQRAAELAVQNLEEKLIKNKQVTGAQVRSNSAVCNRGLCFQSEAWRRLDMHVAVLKQVHRQSEREFISILHAIRDGSATRPQLDRLWQLCSRPLPQNDGIVPTTLYCKNINANERNAAELAKLPTKQFEFHAAHRVVPKVRKGESPSCQAVQRREARLREMMPDVLKEDRKVRDLILLKEGAQVMCTANIMSGTLVNGSRGVVVGFVDAREQLQRLQRKLAELQKQIQDAADGRAATASAAAAAAAADAVADAAAAGAPAAAVPGIPGDLLEWDGTYDLWPYKEFSLTTQVALAERLISSLTELLSAHERRAQQAARQQQAAQQQAGRATWPQGHGPRPAGQQEPPPLPPLSLLVVRWASKALCGRPLAMLPHKFEYRVLGKGTILRLQLPLMLAWALTIHKSQGMTLDRVVVDLSGAFAPGQCYVALSRASSLEGLQIAGRTNPLLSVPKPDKLAVQFYAAHESGGRWEREAVVGDGERGPFPLQIDFKGPHGEALYRCLQQGQDAVLRLDDLPDLAQQAAQQAQQAQQAAAAAQQQAAAAGWQQGQQPHGGWGQPPPQVQRSPQQQLHYHHQPAASGGGGLQAHQQPPPPSPQQSGGSVASAAPRQQWQWGQQAEQAQQAAQQGQLAQQQQQQQGVAQQAQQAQQVQQAAAPQAYLLAPPLTDLVPFSWPPGGRVVQVHAVCDGLLSAPCAQDREALREYATLADLVAMLRPPLRLHAEVPAELWMLDAGGYCMLVGATLKPRTVMDLAAGLVLNITA</sequence>
<dbReference type="InterPro" id="IPR045262">
    <property type="entry name" value="STP/PLT_plant"/>
</dbReference>
<protein>
    <recommendedName>
        <fullName evidence="9">ATP-dependent DNA helicase</fullName>
        <ecNumber evidence="9">5.6.2.3</ecNumber>
    </recommendedName>
</protein>
<evidence type="ECO:0000256" key="1">
    <source>
        <dbReference type="ARBA" id="ARBA00004141"/>
    </source>
</evidence>
<evidence type="ECO:0000256" key="4">
    <source>
        <dbReference type="ARBA" id="ARBA00022597"/>
    </source>
</evidence>
<evidence type="ECO:0000256" key="3">
    <source>
        <dbReference type="ARBA" id="ARBA00022448"/>
    </source>
</evidence>
<evidence type="ECO:0000256" key="10">
    <source>
        <dbReference type="SAM" id="Coils"/>
    </source>
</evidence>
<dbReference type="Pfam" id="PF00083">
    <property type="entry name" value="Sugar_tr"/>
    <property type="match status" value="1"/>
</dbReference>
<keyword evidence="8 12" id="KW-0472">Membrane</keyword>
<accession>A0A2P6THA0</accession>
<comment type="catalytic activity">
    <reaction evidence="9">
        <text>ATP + H2O = ADP + phosphate + H(+)</text>
        <dbReference type="Rhea" id="RHEA:13065"/>
        <dbReference type="ChEBI" id="CHEBI:15377"/>
        <dbReference type="ChEBI" id="CHEBI:15378"/>
        <dbReference type="ChEBI" id="CHEBI:30616"/>
        <dbReference type="ChEBI" id="CHEBI:43474"/>
        <dbReference type="ChEBI" id="CHEBI:456216"/>
        <dbReference type="EC" id="5.6.2.3"/>
    </reaction>
</comment>
<keyword evidence="6" id="KW-0769">Symport</keyword>
<dbReference type="InterPro" id="IPR044778">
    <property type="entry name" value="MFS_STP/MST-like_plant"/>
</dbReference>
<dbReference type="SUPFAM" id="SSF103473">
    <property type="entry name" value="MFS general substrate transporter"/>
    <property type="match status" value="1"/>
</dbReference>
<keyword evidence="4" id="KW-0762">Sugar transport</keyword>
<keyword evidence="7 12" id="KW-1133">Transmembrane helix</keyword>
<dbReference type="InterPro" id="IPR003663">
    <property type="entry name" value="Sugar/inositol_transpt"/>
</dbReference>
<dbReference type="OrthoDB" id="5296287at2759"/>
<feature type="transmembrane region" description="Helical" evidence="12">
    <location>
        <begin position="139"/>
        <end position="161"/>
    </location>
</feature>